<dbReference type="InterPro" id="IPR000835">
    <property type="entry name" value="HTH_MarR-typ"/>
</dbReference>
<dbReference type="PRINTS" id="PR00598">
    <property type="entry name" value="HTHMARR"/>
</dbReference>
<dbReference type="InterPro" id="IPR036388">
    <property type="entry name" value="WH-like_DNA-bd_sf"/>
</dbReference>
<dbReference type="KEGG" id="nwl:NWFMUON74_43200"/>
<dbReference type="GO" id="GO:0003700">
    <property type="term" value="F:DNA-binding transcription factor activity"/>
    <property type="evidence" value="ECO:0007669"/>
    <property type="project" value="InterPro"/>
</dbReference>
<evidence type="ECO:0000313" key="3">
    <source>
        <dbReference type="Proteomes" id="UP000516173"/>
    </source>
</evidence>
<organism evidence="2 3">
    <name type="scientific">Nocardia wallacei</name>
    <dbReference type="NCBI Taxonomy" id="480035"/>
    <lineage>
        <taxon>Bacteria</taxon>
        <taxon>Bacillati</taxon>
        <taxon>Actinomycetota</taxon>
        <taxon>Actinomycetes</taxon>
        <taxon>Mycobacteriales</taxon>
        <taxon>Nocardiaceae</taxon>
        <taxon>Nocardia</taxon>
    </lineage>
</organism>
<evidence type="ECO:0000259" key="1">
    <source>
        <dbReference type="PROSITE" id="PS50995"/>
    </source>
</evidence>
<dbReference type="PANTHER" id="PTHR33164:SF57">
    <property type="entry name" value="MARR-FAMILY TRANSCRIPTIONAL REGULATOR"/>
    <property type="match status" value="1"/>
</dbReference>
<proteinExistence type="predicted"/>
<dbReference type="Proteomes" id="UP000516173">
    <property type="component" value="Chromosome"/>
</dbReference>
<dbReference type="PANTHER" id="PTHR33164">
    <property type="entry name" value="TRANSCRIPTIONAL REGULATOR, MARR FAMILY"/>
    <property type="match status" value="1"/>
</dbReference>
<dbReference type="PROSITE" id="PS50995">
    <property type="entry name" value="HTH_MARR_2"/>
    <property type="match status" value="1"/>
</dbReference>
<dbReference type="GO" id="GO:0006950">
    <property type="term" value="P:response to stress"/>
    <property type="evidence" value="ECO:0007669"/>
    <property type="project" value="TreeGrafter"/>
</dbReference>
<reference evidence="2 3" key="1">
    <citation type="submission" date="2020-08" db="EMBL/GenBank/DDBJ databases">
        <title>Genome Sequencing of Nocardia wallacei strain FMUON74 and assembly.</title>
        <authorList>
            <person name="Toyokawa M."/>
            <person name="Uesaka K."/>
        </authorList>
    </citation>
    <scope>NUCLEOTIDE SEQUENCE [LARGE SCALE GENOMIC DNA]</scope>
    <source>
        <strain evidence="2 3">FMUON74</strain>
    </source>
</reference>
<dbReference type="InterPro" id="IPR036390">
    <property type="entry name" value="WH_DNA-bd_sf"/>
</dbReference>
<dbReference type="SMART" id="SM00347">
    <property type="entry name" value="HTH_MARR"/>
    <property type="match status" value="1"/>
</dbReference>
<dbReference type="AlphaFoldDB" id="A0A7G1KMZ8"/>
<feature type="domain" description="HTH marR-type" evidence="1">
    <location>
        <begin position="23"/>
        <end position="154"/>
    </location>
</feature>
<sequence>MLDQSVEDVNCRWTTLSRVSGARSDLTTAVMTLHRETAALYAEIARRFELTSQQTQVLCLLDRHHPSFGELATLLGCDKTNVTGVVDRLQRRGLLAREPDARDRRITRIVLTPAGAELRGEVREAMSAAIAERFPALVAADRNRFAPLADLLGG</sequence>
<dbReference type="Pfam" id="PF01047">
    <property type="entry name" value="MarR"/>
    <property type="match status" value="1"/>
</dbReference>
<keyword evidence="3" id="KW-1185">Reference proteome</keyword>
<name>A0A7G1KMZ8_9NOCA</name>
<protein>
    <recommendedName>
        <fullName evidence="1">HTH marR-type domain-containing protein</fullName>
    </recommendedName>
</protein>
<dbReference type="SUPFAM" id="SSF46785">
    <property type="entry name" value="Winged helix' DNA-binding domain"/>
    <property type="match status" value="1"/>
</dbReference>
<evidence type="ECO:0000313" key="2">
    <source>
        <dbReference type="EMBL" id="BCK56548.1"/>
    </source>
</evidence>
<dbReference type="Gene3D" id="1.10.10.10">
    <property type="entry name" value="Winged helix-like DNA-binding domain superfamily/Winged helix DNA-binding domain"/>
    <property type="match status" value="1"/>
</dbReference>
<dbReference type="InterPro" id="IPR039422">
    <property type="entry name" value="MarR/SlyA-like"/>
</dbReference>
<dbReference type="EMBL" id="AP023396">
    <property type="protein sequence ID" value="BCK56548.1"/>
    <property type="molecule type" value="Genomic_DNA"/>
</dbReference>
<gene>
    <name evidence="2" type="ORF">NWFMUON74_43200</name>
</gene>
<accession>A0A7G1KMZ8</accession>